<dbReference type="CDD" id="cd11386">
    <property type="entry name" value="MCP_signal"/>
    <property type="match status" value="1"/>
</dbReference>
<dbReference type="AlphaFoldDB" id="A0A2N5CT06"/>
<dbReference type="GO" id="GO:0006935">
    <property type="term" value="P:chemotaxis"/>
    <property type="evidence" value="ECO:0007669"/>
    <property type="project" value="UniProtKB-KW"/>
</dbReference>
<dbReference type="Gene3D" id="1.10.287.950">
    <property type="entry name" value="Methyl-accepting chemotaxis protein"/>
    <property type="match status" value="1"/>
</dbReference>
<dbReference type="PANTHER" id="PTHR43531:SF11">
    <property type="entry name" value="METHYL-ACCEPTING CHEMOTAXIS PROTEIN 3"/>
    <property type="match status" value="1"/>
</dbReference>
<evidence type="ECO:0000256" key="6">
    <source>
        <dbReference type="SAM" id="Phobius"/>
    </source>
</evidence>
<keyword evidence="2" id="KW-0145">Chemotaxis</keyword>
<evidence type="ECO:0000259" key="8">
    <source>
        <dbReference type="PROSITE" id="PS50885"/>
    </source>
</evidence>
<dbReference type="EMBL" id="CP026100">
    <property type="protein sequence ID" value="AYV49145.1"/>
    <property type="molecule type" value="Genomic_DNA"/>
</dbReference>
<feature type="domain" description="HAMP" evidence="8">
    <location>
        <begin position="226"/>
        <end position="272"/>
    </location>
</feature>
<dbReference type="RefSeq" id="WP_101713334.1">
    <property type="nucleotide sequence ID" value="NZ_CP026100.1"/>
</dbReference>
<dbReference type="GO" id="GO:0007165">
    <property type="term" value="P:signal transduction"/>
    <property type="evidence" value="ECO:0007669"/>
    <property type="project" value="UniProtKB-KW"/>
</dbReference>
<dbReference type="Pfam" id="PF00015">
    <property type="entry name" value="MCPsignal"/>
    <property type="match status" value="1"/>
</dbReference>
<keyword evidence="6" id="KW-1133">Transmembrane helix</keyword>
<comment type="similarity">
    <text evidence="3">Belongs to the methyl-accepting chemotaxis (MCP) protein family.</text>
</comment>
<feature type="coiled-coil region" evidence="5">
    <location>
        <begin position="173"/>
        <end position="203"/>
    </location>
</feature>
<sequence length="537" mass="55666">MSTKPSNLDAQRRSGGRLILLLTALMAPIVVAARFMVGEPVLGMAVASAMVTALAAGAVLHRGETATGRILSGVALMAQVSLLVAALGGHGWQIDMHMAYFAALALLVVYCDWTVIAAAAATVAVHHLTLSYLLPSAVFPGSASLGRVLVHAVILIVEAGALIAATFSIHRVIGLAERARAKAEAAMQEAREADAAADHARRSEEEGRIAHAAVQAAAERQRADMVDALAQSLSRLAKGDLSVRLVEQFSESYEQLRADFNQAAGKLAGALAIIDERASGVRHGSDQIADAAANLSRRTEQQAANLAETASAMDEITATVGQTADGARKAAAVVARARDDARRSGEVVGEAVDAMGAIETSATQISRIIGVIDEIAFQTNLLALNAGVEAARAGDAGKGFAVVASEVRALAQRSAEAAKEIKQLITTSTRQVGEGVELVGRTGEALERIVLQIAEIDGLVSEIAASAQHQAQGLTQVNTAVNQMDQVLQQNAGLVEETAAATHALNDDAGELARLVGQFQLPGDRLAGASTRGARRA</sequence>
<feature type="transmembrane region" description="Helical" evidence="6">
    <location>
        <begin position="148"/>
        <end position="170"/>
    </location>
</feature>
<dbReference type="Proteomes" id="UP000234483">
    <property type="component" value="Unassembled WGS sequence"/>
</dbReference>
<keyword evidence="6" id="KW-0472">Membrane</keyword>
<feature type="transmembrane region" description="Helical" evidence="6">
    <location>
        <begin position="15"/>
        <end position="33"/>
    </location>
</feature>
<dbReference type="SMART" id="SM00283">
    <property type="entry name" value="MA"/>
    <property type="match status" value="1"/>
</dbReference>
<dbReference type="EMBL" id="PJRQ01000024">
    <property type="protein sequence ID" value="PLR14790.1"/>
    <property type="molecule type" value="Genomic_DNA"/>
</dbReference>
<dbReference type="InterPro" id="IPR003660">
    <property type="entry name" value="HAMP_dom"/>
</dbReference>
<evidence type="ECO:0000313" key="11">
    <source>
        <dbReference type="Proteomes" id="UP000234483"/>
    </source>
</evidence>
<feature type="domain" description="Methyl-accepting transducer" evidence="7">
    <location>
        <begin position="277"/>
        <end position="506"/>
    </location>
</feature>
<keyword evidence="6" id="KW-0812">Transmembrane</keyword>
<comment type="subcellular location">
    <subcellularLocation>
        <location evidence="1">Membrane</location>
    </subcellularLocation>
</comment>
<evidence type="ECO:0000256" key="4">
    <source>
        <dbReference type="PROSITE-ProRule" id="PRU00284"/>
    </source>
</evidence>
<keyword evidence="12" id="KW-1185">Reference proteome</keyword>
<protein>
    <submittedName>
        <fullName evidence="10">Methyl-accepting chemotaxis protein</fullName>
    </submittedName>
</protein>
<reference evidence="10 11" key="1">
    <citation type="submission" date="2017-12" db="EMBL/GenBank/DDBJ databases">
        <title>The genome sequence of Caulobacter flavus CGMCC1 15093.</title>
        <authorList>
            <person name="Gao J."/>
            <person name="Mao X."/>
            <person name="Sun J."/>
        </authorList>
    </citation>
    <scope>NUCLEOTIDE SEQUENCE [LARGE SCALE GENOMIC DNA]</scope>
    <source>
        <strain evidence="10 11">CGMCC1 15093</strain>
    </source>
</reference>
<dbReference type="FunFam" id="1.10.287.950:FF:000001">
    <property type="entry name" value="Methyl-accepting chemotaxis sensory transducer"/>
    <property type="match status" value="1"/>
</dbReference>
<evidence type="ECO:0000313" key="12">
    <source>
        <dbReference type="Proteomes" id="UP000281192"/>
    </source>
</evidence>
<dbReference type="OrthoDB" id="354287at2"/>
<evidence type="ECO:0000313" key="9">
    <source>
        <dbReference type="EMBL" id="AYV49145.1"/>
    </source>
</evidence>
<dbReference type="GO" id="GO:0016020">
    <property type="term" value="C:membrane"/>
    <property type="evidence" value="ECO:0007669"/>
    <property type="project" value="UniProtKB-SubCell"/>
</dbReference>
<dbReference type="InterPro" id="IPR004089">
    <property type="entry name" value="MCPsignal_dom"/>
</dbReference>
<reference evidence="9 12" key="2">
    <citation type="submission" date="2018-01" db="EMBL/GenBank/DDBJ databases">
        <title>Complete genome sequence of Caulobacter flavus RHGG3.</title>
        <authorList>
            <person name="Yang E."/>
        </authorList>
    </citation>
    <scope>NUCLEOTIDE SEQUENCE [LARGE SCALE GENOMIC DNA]</scope>
    <source>
        <strain evidence="9 12">RHGG3</strain>
    </source>
</reference>
<keyword evidence="4" id="KW-0807">Transducer</keyword>
<dbReference type="InterPro" id="IPR051310">
    <property type="entry name" value="MCP_chemotaxis"/>
</dbReference>
<dbReference type="SUPFAM" id="SSF58104">
    <property type="entry name" value="Methyl-accepting chemotaxis protein (MCP) signaling domain"/>
    <property type="match status" value="1"/>
</dbReference>
<evidence type="ECO:0000256" key="5">
    <source>
        <dbReference type="SAM" id="Coils"/>
    </source>
</evidence>
<dbReference type="PANTHER" id="PTHR43531">
    <property type="entry name" value="PROTEIN ICFG"/>
    <property type="match status" value="1"/>
</dbReference>
<feature type="transmembrane region" description="Helical" evidence="6">
    <location>
        <begin position="66"/>
        <end position="87"/>
    </location>
</feature>
<evidence type="ECO:0000259" key="7">
    <source>
        <dbReference type="PROSITE" id="PS50111"/>
    </source>
</evidence>
<dbReference type="PROSITE" id="PS50885">
    <property type="entry name" value="HAMP"/>
    <property type="match status" value="1"/>
</dbReference>
<gene>
    <name evidence="9" type="ORF">C1707_24440</name>
    <name evidence="10" type="ORF">CFHF_12495</name>
</gene>
<evidence type="ECO:0000256" key="1">
    <source>
        <dbReference type="ARBA" id="ARBA00004370"/>
    </source>
</evidence>
<feature type="transmembrane region" description="Helical" evidence="6">
    <location>
        <begin position="99"/>
        <end position="128"/>
    </location>
</feature>
<dbReference type="PROSITE" id="PS50111">
    <property type="entry name" value="CHEMOTAXIS_TRANSDUC_2"/>
    <property type="match status" value="1"/>
</dbReference>
<organism evidence="10 11">
    <name type="scientific">Caulobacter flavus</name>
    <dbReference type="NCBI Taxonomy" id="1679497"/>
    <lineage>
        <taxon>Bacteria</taxon>
        <taxon>Pseudomonadati</taxon>
        <taxon>Pseudomonadota</taxon>
        <taxon>Alphaproteobacteria</taxon>
        <taxon>Caulobacterales</taxon>
        <taxon>Caulobacteraceae</taxon>
        <taxon>Caulobacter</taxon>
    </lineage>
</organism>
<dbReference type="KEGG" id="cfh:C1707_24440"/>
<keyword evidence="5" id="KW-0175">Coiled coil</keyword>
<proteinExistence type="inferred from homology"/>
<evidence type="ECO:0000313" key="10">
    <source>
        <dbReference type="EMBL" id="PLR14790.1"/>
    </source>
</evidence>
<dbReference type="Proteomes" id="UP000281192">
    <property type="component" value="Chromosome"/>
</dbReference>
<accession>A0A2N5CT06</accession>
<evidence type="ECO:0000256" key="2">
    <source>
        <dbReference type="ARBA" id="ARBA00022500"/>
    </source>
</evidence>
<feature type="transmembrane region" description="Helical" evidence="6">
    <location>
        <begin position="40"/>
        <end position="60"/>
    </location>
</feature>
<name>A0A2N5CT06_9CAUL</name>
<evidence type="ECO:0000256" key="3">
    <source>
        <dbReference type="ARBA" id="ARBA00029447"/>
    </source>
</evidence>